<comment type="caution">
    <text evidence="4">The sequence shown here is derived from an EMBL/GenBank/DDBJ whole genome shotgun (WGS) entry which is preliminary data.</text>
</comment>
<name>A0A4Y7SJC4_COPMI</name>
<dbReference type="PROSITE" id="PS50137">
    <property type="entry name" value="DS_RBD"/>
    <property type="match status" value="1"/>
</dbReference>
<dbReference type="Gene3D" id="3.30.160.20">
    <property type="match status" value="1"/>
</dbReference>
<gene>
    <name evidence="4" type="ORF">FA13DRAFT_1819299</name>
</gene>
<evidence type="ECO:0000259" key="3">
    <source>
        <dbReference type="PROSITE" id="PS50137"/>
    </source>
</evidence>
<dbReference type="AlphaFoldDB" id="A0A4Y7SJC4"/>
<dbReference type="SUPFAM" id="SSF54768">
    <property type="entry name" value="dsRNA-binding domain-like"/>
    <property type="match status" value="1"/>
</dbReference>
<dbReference type="InterPro" id="IPR014720">
    <property type="entry name" value="dsRBD_dom"/>
</dbReference>
<feature type="domain" description="DRBM" evidence="3">
    <location>
        <begin position="383"/>
        <end position="451"/>
    </location>
</feature>
<keyword evidence="1" id="KW-0694">RNA-binding</keyword>
<evidence type="ECO:0000313" key="4">
    <source>
        <dbReference type="EMBL" id="TEB21861.1"/>
    </source>
</evidence>
<dbReference type="SMART" id="SM00358">
    <property type="entry name" value="DSRM"/>
    <property type="match status" value="1"/>
</dbReference>
<reference evidence="4 5" key="1">
    <citation type="journal article" date="2019" name="Nat. Ecol. Evol.">
        <title>Megaphylogeny resolves global patterns of mushroom evolution.</title>
        <authorList>
            <person name="Varga T."/>
            <person name="Krizsan K."/>
            <person name="Foldi C."/>
            <person name="Dima B."/>
            <person name="Sanchez-Garcia M."/>
            <person name="Sanchez-Ramirez S."/>
            <person name="Szollosi G.J."/>
            <person name="Szarkandi J.G."/>
            <person name="Papp V."/>
            <person name="Albert L."/>
            <person name="Andreopoulos W."/>
            <person name="Angelini C."/>
            <person name="Antonin V."/>
            <person name="Barry K.W."/>
            <person name="Bougher N.L."/>
            <person name="Buchanan P."/>
            <person name="Buyck B."/>
            <person name="Bense V."/>
            <person name="Catcheside P."/>
            <person name="Chovatia M."/>
            <person name="Cooper J."/>
            <person name="Damon W."/>
            <person name="Desjardin D."/>
            <person name="Finy P."/>
            <person name="Geml J."/>
            <person name="Haridas S."/>
            <person name="Hughes K."/>
            <person name="Justo A."/>
            <person name="Karasinski D."/>
            <person name="Kautmanova I."/>
            <person name="Kiss B."/>
            <person name="Kocsube S."/>
            <person name="Kotiranta H."/>
            <person name="LaButti K.M."/>
            <person name="Lechner B.E."/>
            <person name="Liimatainen K."/>
            <person name="Lipzen A."/>
            <person name="Lukacs Z."/>
            <person name="Mihaltcheva S."/>
            <person name="Morgado L.N."/>
            <person name="Niskanen T."/>
            <person name="Noordeloos M.E."/>
            <person name="Ohm R.A."/>
            <person name="Ortiz-Santana B."/>
            <person name="Ovrebo C."/>
            <person name="Racz N."/>
            <person name="Riley R."/>
            <person name="Savchenko A."/>
            <person name="Shiryaev A."/>
            <person name="Soop K."/>
            <person name="Spirin V."/>
            <person name="Szebenyi C."/>
            <person name="Tomsovsky M."/>
            <person name="Tulloss R.E."/>
            <person name="Uehling J."/>
            <person name="Grigoriev I.V."/>
            <person name="Vagvolgyi C."/>
            <person name="Papp T."/>
            <person name="Martin F.M."/>
            <person name="Miettinen O."/>
            <person name="Hibbett D.S."/>
            <person name="Nagy L.G."/>
        </authorList>
    </citation>
    <scope>NUCLEOTIDE SEQUENCE [LARGE SCALE GENOMIC DNA]</scope>
    <source>
        <strain evidence="4 5">FP101781</strain>
    </source>
</reference>
<sequence>MKRVLKRLPAFCVVVGRQANLPTGRSLTSETARESQMDQGSGSGGDLDELHSPGRRGLQSTITILDVVISIAEAVPVVGPSLKGALEALSKVLKMVEQRFDNIDGVVKLTERLRCLVEMLSTCDAPGPLVERLIMHVFTSIAVPHPVLTNTFVTRQLGKIEVDLYRLLAQQGIRYATVSQYILDCTNEINACVIDFTALTQMRILGSMRLKEQERLACEFVTVMDPFGAPQKVMRIDMTSLEVVRSMIVNRYSFNPSLQAILTEFSNSRLYEFTMDDGSSIQTVTQDILASLDRDATVVMNAVLPERVGHFDRVKCVVCLNIITTDGDSRTICPNCDRRVSAIIDWRTYKNAAIELKQARTNLSLLRNVTIRVGLPARRLRGGPERDYLQIVHNRVPDVSFDVSSRNGPPHNSTFAIQMKVKGNEAATAVARRINDAKQAAAYKYLREMDLLAGGLVCAICARSELNTRVP</sequence>
<feature type="region of interest" description="Disordered" evidence="2">
    <location>
        <begin position="24"/>
        <end position="52"/>
    </location>
</feature>
<dbReference type="OrthoDB" id="2995899at2759"/>
<evidence type="ECO:0000256" key="1">
    <source>
        <dbReference type="PROSITE-ProRule" id="PRU00266"/>
    </source>
</evidence>
<evidence type="ECO:0000313" key="5">
    <source>
        <dbReference type="Proteomes" id="UP000298030"/>
    </source>
</evidence>
<accession>A0A4Y7SJC4</accession>
<dbReference type="GO" id="GO:0003723">
    <property type="term" value="F:RNA binding"/>
    <property type="evidence" value="ECO:0007669"/>
    <property type="project" value="UniProtKB-UniRule"/>
</dbReference>
<dbReference type="STRING" id="71717.A0A4Y7SJC4"/>
<evidence type="ECO:0000256" key="2">
    <source>
        <dbReference type="SAM" id="MobiDB-lite"/>
    </source>
</evidence>
<dbReference type="Proteomes" id="UP000298030">
    <property type="component" value="Unassembled WGS sequence"/>
</dbReference>
<proteinExistence type="predicted"/>
<dbReference type="EMBL" id="QPFP01000101">
    <property type="protein sequence ID" value="TEB21861.1"/>
    <property type="molecule type" value="Genomic_DNA"/>
</dbReference>
<protein>
    <recommendedName>
        <fullName evidence="3">DRBM domain-containing protein</fullName>
    </recommendedName>
</protein>
<keyword evidence="5" id="KW-1185">Reference proteome</keyword>
<organism evidence="4 5">
    <name type="scientific">Coprinellus micaceus</name>
    <name type="common">Glistening ink-cap mushroom</name>
    <name type="synonym">Coprinus micaceus</name>
    <dbReference type="NCBI Taxonomy" id="71717"/>
    <lineage>
        <taxon>Eukaryota</taxon>
        <taxon>Fungi</taxon>
        <taxon>Dikarya</taxon>
        <taxon>Basidiomycota</taxon>
        <taxon>Agaricomycotina</taxon>
        <taxon>Agaricomycetes</taxon>
        <taxon>Agaricomycetidae</taxon>
        <taxon>Agaricales</taxon>
        <taxon>Agaricineae</taxon>
        <taxon>Psathyrellaceae</taxon>
        <taxon>Coprinellus</taxon>
    </lineage>
</organism>
<dbReference type="Pfam" id="PF00035">
    <property type="entry name" value="dsrm"/>
    <property type="match status" value="1"/>
</dbReference>